<keyword evidence="1" id="KW-0238">DNA-binding</keyword>
<organism evidence="4">
    <name type="scientific">uncultured Sporomusa sp</name>
    <dbReference type="NCBI Taxonomy" id="307249"/>
    <lineage>
        <taxon>Bacteria</taxon>
        <taxon>Bacillati</taxon>
        <taxon>Bacillota</taxon>
        <taxon>Negativicutes</taxon>
        <taxon>Selenomonadales</taxon>
        <taxon>Sporomusaceae</taxon>
        <taxon>Sporomusa</taxon>
        <taxon>environmental samples</taxon>
    </lineage>
</organism>
<dbReference type="PROSITE" id="PS50937">
    <property type="entry name" value="HTH_MERR_2"/>
    <property type="match status" value="1"/>
</dbReference>
<evidence type="ECO:0000256" key="1">
    <source>
        <dbReference type="ARBA" id="ARBA00023125"/>
    </source>
</evidence>
<dbReference type="GO" id="GO:0003677">
    <property type="term" value="F:DNA binding"/>
    <property type="evidence" value="ECO:0007669"/>
    <property type="project" value="UniProtKB-KW"/>
</dbReference>
<evidence type="ECO:0000313" key="4">
    <source>
        <dbReference type="EMBL" id="SCM79179.1"/>
    </source>
</evidence>
<dbReference type="Pfam" id="PF13411">
    <property type="entry name" value="MerR_1"/>
    <property type="match status" value="1"/>
</dbReference>
<dbReference type="SMART" id="SM00422">
    <property type="entry name" value="HTH_MERR"/>
    <property type="match status" value="1"/>
</dbReference>
<dbReference type="InterPro" id="IPR000551">
    <property type="entry name" value="MerR-type_HTH_dom"/>
</dbReference>
<name>A0A212LP22_9FIRM</name>
<dbReference type="SUPFAM" id="SSF46955">
    <property type="entry name" value="Putative DNA-binding domain"/>
    <property type="match status" value="1"/>
</dbReference>
<dbReference type="RefSeq" id="WP_288183429.1">
    <property type="nucleotide sequence ID" value="NZ_LT608335.1"/>
</dbReference>
<feature type="domain" description="HTH merR-type" evidence="3">
    <location>
        <begin position="1"/>
        <end position="69"/>
    </location>
</feature>
<proteinExistence type="predicted"/>
<gene>
    <name evidence="4" type="ORF">KL86SPO_20438</name>
</gene>
<dbReference type="InterPro" id="IPR009061">
    <property type="entry name" value="DNA-bd_dom_put_sf"/>
</dbReference>
<accession>A0A212LP22</accession>
<dbReference type="InterPro" id="IPR047057">
    <property type="entry name" value="MerR_fam"/>
</dbReference>
<feature type="coiled-coil region" evidence="2">
    <location>
        <begin position="74"/>
        <end position="108"/>
    </location>
</feature>
<reference evidence="4" key="1">
    <citation type="submission" date="2016-08" db="EMBL/GenBank/DDBJ databases">
        <authorList>
            <person name="Seilhamer J.J."/>
        </authorList>
    </citation>
    <scope>NUCLEOTIDE SEQUENCE</scope>
    <source>
        <strain evidence="4">86</strain>
    </source>
</reference>
<keyword evidence="2" id="KW-0175">Coiled coil</keyword>
<sequence>MNIKEAAEITGISIDNLRYYERIGLIPKVPRNASGIREYDKTSLEWIAFSMRFKKAGMSLDSIREYVQLALAGEATKEARREILSETKESLEEKLRELQESLDVINYKLAIYDKTCEPVTTKLVKTWKTSR</sequence>
<evidence type="ECO:0000256" key="2">
    <source>
        <dbReference type="SAM" id="Coils"/>
    </source>
</evidence>
<dbReference type="PANTHER" id="PTHR30204">
    <property type="entry name" value="REDOX-CYCLING DRUG-SENSING TRANSCRIPTIONAL ACTIVATOR SOXR"/>
    <property type="match status" value="1"/>
</dbReference>
<dbReference type="Gene3D" id="1.10.1660.10">
    <property type="match status" value="1"/>
</dbReference>
<dbReference type="CDD" id="cd01109">
    <property type="entry name" value="HTH_YyaN"/>
    <property type="match status" value="1"/>
</dbReference>
<evidence type="ECO:0000259" key="3">
    <source>
        <dbReference type="PROSITE" id="PS50937"/>
    </source>
</evidence>
<protein>
    <submittedName>
        <fullName evidence="4">Transcriptional regulator, MerR family</fullName>
    </submittedName>
</protein>
<dbReference type="GO" id="GO:0003700">
    <property type="term" value="F:DNA-binding transcription factor activity"/>
    <property type="evidence" value="ECO:0007669"/>
    <property type="project" value="InterPro"/>
</dbReference>
<dbReference type="EMBL" id="FMJE01000002">
    <property type="protein sequence ID" value="SCM79179.1"/>
    <property type="molecule type" value="Genomic_DNA"/>
</dbReference>
<dbReference type="PANTHER" id="PTHR30204:SF98">
    <property type="entry name" value="HTH-TYPE TRANSCRIPTIONAL REGULATOR ADHR"/>
    <property type="match status" value="1"/>
</dbReference>
<dbReference type="AlphaFoldDB" id="A0A212LP22"/>
<dbReference type="PRINTS" id="PR00040">
    <property type="entry name" value="HTHMERR"/>
</dbReference>